<dbReference type="InterPro" id="IPR003172">
    <property type="entry name" value="ML_dom"/>
</dbReference>
<reference evidence="3" key="1">
    <citation type="submission" date="2021-06" db="EMBL/GenBank/DDBJ databases">
        <authorList>
            <person name="Kallberg Y."/>
            <person name="Tangrot J."/>
            <person name="Rosling A."/>
        </authorList>
    </citation>
    <scope>NUCLEOTIDE SEQUENCE</scope>
    <source>
        <strain evidence="3">87-6 pot B 2015</strain>
    </source>
</reference>
<comment type="caution">
    <text evidence="3">The sequence shown here is derived from an EMBL/GenBank/DDBJ whole genome shotgun (WGS) entry which is preliminary data.</text>
</comment>
<accession>A0A9N9ISP3</accession>
<evidence type="ECO:0000256" key="1">
    <source>
        <dbReference type="ARBA" id="ARBA00016056"/>
    </source>
</evidence>
<evidence type="ECO:0000259" key="2">
    <source>
        <dbReference type="Pfam" id="PF02221"/>
    </source>
</evidence>
<dbReference type="InterPro" id="IPR014756">
    <property type="entry name" value="Ig_E-set"/>
</dbReference>
<name>A0A9N9ISP3_FUNMO</name>
<organism evidence="3 4">
    <name type="scientific">Funneliformis mosseae</name>
    <name type="common">Endomycorrhizal fungus</name>
    <name type="synonym">Glomus mosseae</name>
    <dbReference type="NCBI Taxonomy" id="27381"/>
    <lineage>
        <taxon>Eukaryota</taxon>
        <taxon>Fungi</taxon>
        <taxon>Fungi incertae sedis</taxon>
        <taxon>Mucoromycota</taxon>
        <taxon>Glomeromycotina</taxon>
        <taxon>Glomeromycetes</taxon>
        <taxon>Glomerales</taxon>
        <taxon>Glomeraceae</taxon>
        <taxon>Funneliformis</taxon>
    </lineage>
</organism>
<evidence type="ECO:0000313" key="4">
    <source>
        <dbReference type="Proteomes" id="UP000789375"/>
    </source>
</evidence>
<dbReference type="AlphaFoldDB" id="A0A9N9ISP3"/>
<dbReference type="EMBL" id="CAJVPP010023943">
    <property type="protein sequence ID" value="CAG8748487.1"/>
    <property type="molecule type" value="Genomic_DNA"/>
</dbReference>
<protein>
    <recommendedName>
        <fullName evidence="1">Phosphatidylglycerol/phosphatidylinositol transfer protein</fullName>
    </recommendedName>
</protein>
<evidence type="ECO:0000313" key="3">
    <source>
        <dbReference type="EMBL" id="CAG8748487.1"/>
    </source>
</evidence>
<gene>
    <name evidence="3" type="ORF">FMOSSE_LOCUS16517</name>
</gene>
<feature type="non-terminal residue" evidence="3">
    <location>
        <position position="136"/>
    </location>
</feature>
<dbReference type="Pfam" id="PF02221">
    <property type="entry name" value="E1_DerP2_DerF2"/>
    <property type="match status" value="1"/>
</dbReference>
<feature type="domain" description="MD-2-related lipid-recognition" evidence="2">
    <location>
        <begin position="15"/>
        <end position="121"/>
    </location>
</feature>
<sequence>MVNAIPHKLIKRTTIFEQCPPPQGSSIAPPLLQVALSADPPVAGQKDTLTISGKLLNDVNEQIKLKISFIDLNKTRIAHPTIVSACTGSGCTIKAGDPYTQTVEVQVPSNLTSSYYLLVFVGNSLYEPLGCAFATI</sequence>
<dbReference type="SUPFAM" id="SSF81296">
    <property type="entry name" value="E set domains"/>
    <property type="match status" value="1"/>
</dbReference>
<dbReference type="Proteomes" id="UP000789375">
    <property type="component" value="Unassembled WGS sequence"/>
</dbReference>
<keyword evidence="4" id="KW-1185">Reference proteome</keyword>
<proteinExistence type="predicted"/>